<dbReference type="InterPro" id="IPR045621">
    <property type="entry name" value="BPD_transp_1_N"/>
</dbReference>
<feature type="transmembrane region" description="Helical" evidence="7">
    <location>
        <begin position="9"/>
        <end position="30"/>
    </location>
</feature>
<keyword evidence="5 7" id="KW-1133">Transmembrane helix</keyword>
<dbReference type="PROSITE" id="PS50928">
    <property type="entry name" value="ABC_TM1"/>
    <property type="match status" value="1"/>
</dbReference>
<dbReference type="Pfam" id="PF00528">
    <property type="entry name" value="BPD_transp_1"/>
    <property type="match status" value="1"/>
</dbReference>
<evidence type="ECO:0000313" key="9">
    <source>
        <dbReference type="EMBL" id="MFF5289536.1"/>
    </source>
</evidence>
<evidence type="ECO:0000256" key="6">
    <source>
        <dbReference type="ARBA" id="ARBA00023136"/>
    </source>
</evidence>
<evidence type="ECO:0000256" key="3">
    <source>
        <dbReference type="ARBA" id="ARBA00022475"/>
    </source>
</evidence>
<reference evidence="9 10" key="1">
    <citation type="submission" date="2024-10" db="EMBL/GenBank/DDBJ databases">
        <title>The Natural Products Discovery Center: Release of the First 8490 Sequenced Strains for Exploring Actinobacteria Biosynthetic Diversity.</title>
        <authorList>
            <person name="Kalkreuter E."/>
            <person name="Kautsar S.A."/>
            <person name="Yang D."/>
            <person name="Bader C.D."/>
            <person name="Teijaro C.N."/>
            <person name="Fluegel L."/>
            <person name="Davis C.M."/>
            <person name="Simpson J.R."/>
            <person name="Lauterbach L."/>
            <person name="Steele A.D."/>
            <person name="Gui C."/>
            <person name="Meng S."/>
            <person name="Li G."/>
            <person name="Viehrig K."/>
            <person name="Ye F."/>
            <person name="Su P."/>
            <person name="Kiefer A.F."/>
            <person name="Nichols A."/>
            <person name="Cepeda A.J."/>
            <person name="Yan W."/>
            <person name="Fan B."/>
            <person name="Jiang Y."/>
            <person name="Adhikari A."/>
            <person name="Zheng C.-J."/>
            <person name="Schuster L."/>
            <person name="Cowan T.M."/>
            <person name="Smanski M.J."/>
            <person name="Chevrette M.G."/>
            <person name="De Carvalho L.P.S."/>
            <person name="Shen B."/>
        </authorList>
    </citation>
    <scope>NUCLEOTIDE SEQUENCE [LARGE SCALE GENOMIC DNA]</scope>
    <source>
        <strain evidence="9 10">NPDC000087</strain>
    </source>
</reference>
<comment type="subcellular location">
    <subcellularLocation>
        <location evidence="1 7">Cell membrane</location>
        <topology evidence="1 7">Multi-pass membrane protein</topology>
    </subcellularLocation>
</comment>
<name>A0ABW6W9E5_9ACTN</name>
<evidence type="ECO:0000259" key="8">
    <source>
        <dbReference type="PROSITE" id="PS50928"/>
    </source>
</evidence>
<feature type="transmembrane region" description="Helical" evidence="7">
    <location>
        <begin position="97"/>
        <end position="120"/>
    </location>
</feature>
<sequence>MIRFLVRRVLFGILVLWLISVAVFVLFFVAPHDPARAIAGRQATAETVALVEHRLGLDQPVLTQYWHFLVRLAHGDLGYSYYNSEPVRSLIVARLPVTLSLTLGGAILWLLLGVGIGIASARHPRSLLDRSATVFVLGGLSMPTFLVGLLLLYFLFFRLHLLGVDAFPGGGYVPFTQSPAQWAQHLILPWLTLALVSAATYSRLTRGSLLEVFGEDYVRTARAKGITEQRVVYRHALRSALTPVVTQLGIDVGALLGGAIITENVFGLPGLGQLAVQSVVTQDLPVIVGIVLVAAFFVVAANIVVDFLYAVLDPRVRRR</sequence>
<keyword evidence="2 7" id="KW-0813">Transport</keyword>
<comment type="caution">
    <text evidence="9">The sequence shown here is derived from an EMBL/GenBank/DDBJ whole genome shotgun (WGS) entry which is preliminary data.</text>
</comment>
<dbReference type="PANTHER" id="PTHR43163">
    <property type="entry name" value="DIPEPTIDE TRANSPORT SYSTEM PERMEASE PROTEIN DPPB-RELATED"/>
    <property type="match status" value="1"/>
</dbReference>
<dbReference type="InterPro" id="IPR035906">
    <property type="entry name" value="MetI-like_sf"/>
</dbReference>
<dbReference type="SUPFAM" id="SSF161098">
    <property type="entry name" value="MetI-like"/>
    <property type="match status" value="1"/>
</dbReference>
<comment type="similarity">
    <text evidence="7">Belongs to the binding-protein-dependent transport system permease family.</text>
</comment>
<dbReference type="PANTHER" id="PTHR43163:SF6">
    <property type="entry name" value="DIPEPTIDE TRANSPORT SYSTEM PERMEASE PROTEIN DPPB-RELATED"/>
    <property type="match status" value="1"/>
</dbReference>
<keyword evidence="4 7" id="KW-0812">Transmembrane</keyword>
<dbReference type="Pfam" id="PF19300">
    <property type="entry name" value="BPD_transp_1_N"/>
    <property type="match status" value="1"/>
</dbReference>
<feature type="transmembrane region" description="Helical" evidence="7">
    <location>
        <begin position="132"/>
        <end position="156"/>
    </location>
</feature>
<dbReference type="RefSeq" id="WP_020515978.1">
    <property type="nucleotide sequence ID" value="NZ_JBIAZU010000002.1"/>
</dbReference>
<dbReference type="EMBL" id="JBIAZU010000002">
    <property type="protein sequence ID" value="MFF5289536.1"/>
    <property type="molecule type" value="Genomic_DNA"/>
</dbReference>
<organism evidence="9 10">
    <name type="scientific">Paractinoplanes globisporus</name>
    <dbReference type="NCBI Taxonomy" id="113565"/>
    <lineage>
        <taxon>Bacteria</taxon>
        <taxon>Bacillati</taxon>
        <taxon>Actinomycetota</taxon>
        <taxon>Actinomycetes</taxon>
        <taxon>Micromonosporales</taxon>
        <taxon>Micromonosporaceae</taxon>
        <taxon>Paractinoplanes</taxon>
    </lineage>
</organism>
<proteinExistence type="inferred from homology"/>
<gene>
    <name evidence="9" type="ORF">ACFY35_08865</name>
</gene>
<keyword evidence="6 7" id="KW-0472">Membrane</keyword>
<dbReference type="Proteomes" id="UP001602245">
    <property type="component" value="Unassembled WGS sequence"/>
</dbReference>
<keyword evidence="10" id="KW-1185">Reference proteome</keyword>
<evidence type="ECO:0000256" key="7">
    <source>
        <dbReference type="RuleBase" id="RU363032"/>
    </source>
</evidence>
<protein>
    <submittedName>
        <fullName evidence="9">ABC transporter permease</fullName>
    </submittedName>
</protein>
<evidence type="ECO:0000256" key="1">
    <source>
        <dbReference type="ARBA" id="ARBA00004651"/>
    </source>
</evidence>
<accession>A0ABW6W9E5</accession>
<dbReference type="CDD" id="cd06261">
    <property type="entry name" value="TM_PBP2"/>
    <property type="match status" value="1"/>
</dbReference>
<feature type="domain" description="ABC transmembrane type-1" evidence="8">
    <location>
        <begin position="95"/>
        <end position="309"/>
    </location>
</feature>
<feature type="transmembrane region" description="Helical" evidence="7">
    <location>
        <begin position="182"/>
        <end position="201"/>
    </location>
</feature>
<dbReference type="Gene3D" id="1.10.3720.10">
    <property type="entry name" value="MetI-like"/>
    <property type="match status" value="1"/>
</dbReference>
<evidence type="ECO:0000256" key="4">
    <source>
        <dbReference type="ARBA" id="ARBA00022692"/>
    </source>
</evidence>
<keyword evidence="3" id="KW-1003">Cell membrane</keyword>
<evidence type="ECO:0000313" key="10">
    <source>
        <dbReference type="Proteomes" id="UP001602245"/>
    </source>
</evidence>
<evidence type="ECO:0000256" key="2">
    <source>
        <dbReference type="ARBA" id="ARBA00022448"/>
    </source>
</evidence>
<dbReference type="InterPro" id="IPR000515">
    <property type="entry name" value="MetI-like"/>
</dbReference>
<feature type="transmembrane region" description="Helical" evidence="7">
    <location>
        <begin position="286"/>
        <end position="312"/>
    </location>
</feature>
<evidence type="ECO:0000256" key="5">
    <source>
        <dbReference type="ARBA" id="ARBA00022989"/>
    </source>
</evidence>
<feature type="transmembrane region" description="Helical" evidence="7">
    <location>
        <begin position="244"/>
        <end position="266"/>
    </location>
</feature>